<dbReference type="InterPro" id="IPR010341">
    <property type="entry name" value="DUF936_pln"/>
</dbReference>
<evidence type="ECO:0000256" key="1">
    <source>
        <dbReference type="SAM" id="MobiDB-lite"/>
    </source>
</evidence>
<name>A0A9D4X272_PEA</name>
<dbReference type="InterPro" id="IPR048297">
    <property type="entry name" value="DUF936_dom_pln"/>
</dbReference>
<proteinExistence type="predicted"/>
<dbReference type="PANTHER" id="PTHR31928:SF4">
    <property type="entry name" value="OS08G0541500 PROTEIN"/>
    <property type="match status" value="1"/>
</dbReference>
<dbReference type="EMBL" id="JAMSHJ010000005">
    <property type="protein sequence ID" value="KAI5410950.1"/>
    <property type="molecule type" value="Genomic_DNA"/>
</dbReference>
<feature type="region of interest" description="Disordered" evidence="1">
    <location>
        <begin position="69"/>
        <end position="91"/>
    </location>
</feature>
<evidence type="ECO:0000313" key="4">
    <source>
        <dbReference type="Proteomes" id="UP001058974"/>
    </source>
</evidence>
<dbReference type="Pfam" id="PF06075">
    <property type="entry name" value="DUF936"/>
    <property type="match status" value="1"/>
</dbReference>
<keyword evidence="4" id="KW-1185">Reference proteome</keyword>
<evidence type="ECO:0000313" key="3">
    <source>
        <dbReference type="EMBL" id="KAI5410950.1"/>
    </source>
</evidence>
<reference evidence="3 4" key="1">
    <citation type="journal article" date="2022" name="Nat. Genet.">
        <title>Improved pea reference genome and pan-genome highlight genomic features and evolutionary characteristics.</title>
        <authorList>
            <person name="Yang T."/>
            <person name="Liu R."/>
            <person name="Luo Y."/>
            <person name="Hu S."/>
            <person name="Wang D."/>
            <person name="Wang C."/>
            <person name="Pandey M.K."/>
            <person name="Ge S."/>
            <person name="Xu Q."/>
            <person name="Li N."/>
            <person name="Li G."/>
            <person name="Huang Y."/>
            <person name="Saxena R.K."/>
            <person name="Ji Y."/>
            <person name="Li M."/>
            <person name="Yan X."/>
            <person name="He Y."/>
            <person name="Liu Y."/>
            <person name="Wang X."/>
            <person name="Xiang C."/>
            <person name="Varshney R.K."/>
            <person name="Ding H."/>
            <person name="Gao S."/>
            <person name="Zong X."/>
        </authorList>
    </citation>
    <scope>NUCLEOTIDE SEQUENCE [LARGE SCALE GENOMIC DNA]</scope>
    <source>
        <strain evidence="3 4">cv. Zhongwan 6</strain>
    </source>
</reference>
<accession>A0A9D4X272</accession>
<dbReference type="AlphaFoldDB" id="A0A9D4X272"/>
<comment type="caution">
    <text evidence="3">The sequence shown here is derived from an EMBL/GenBank/DDBJ whole genome shotgun (WGS) entry which is preliminary data.</text>
</comment>
<protein>
    <recommendedName>
        <fullName evidence="2">DUF936 domain-containing protein</fullName>
    </recommendedName>
</protein>
<dbReference type="Gramene" id="Psat05G0619100-T1">
    <property type="protein sequence ID" value="KAI5410950.1"/>
    <property type="gene ID" value="KIW84_056191"/>
</dbReference>
<organism evidence="3 4">
    <name type="scientific">Pisum sativum</name>
    <name type="common">Garden pea</name>
    <name type="synonym">Lathyrus oleraceus</name>
    <dbReference type="NCBI Taxonomy" id="3888"/>
    <lineage>
        <taxon>Eukaryota</taxon>
        <taxon>Viridiplantae</taxon>
        <taxon>Streptophyta</taxon>
        <taxon>Embryophyta</taxon>
        <taxon>Tracheophyta</taxon>
        <taxon>Spermatophyta</taxon>
        <taxon>Magnoliopsida</taxon>
        <taxon>eudicotyledons</taxon>
        <taxon>Gunneridae</taxon>
        <taxon>Pentapetalae</taxon>
        <taxon>rosids</taxon>
        <taxon>fabids</taxon>
        <taxon>Fabales</taxon>
        <taxon>Fabaceae</taxon>
        <taxon>Papilionoideae</taxon>
        <taxon>50 kb inversion clade</taxon>
        <taxon>NPAAA clade</taxon>
        <taxon>Hologalegina</taxon>
        <taxon>IRL clade</taxon>
        <taxon>Fabeae</taxon>
        <taxon>Lathyrus</taxon>
    </lineage>
</organism>
<evidence type="ECO:0000259" key="2">
    <source>
        <dbReference type="Pfam" id="PF06075"/>
    </source>
</evidence>
<dbReference type="PANTHER" id="PTHR31928">
    <property type="entry name" value="EXPRESSED PROTEIN"/>
    <property type="match status" value="1"/>
</dbReference>
<feature type="domain" description="DUF936" evidence="2">
    <location>
        <begin position="94"/>
        <end position="138"/>
    </location>
</feature>
<sequence>MMYKITKMQETLVGNDEGLKEVNASVVKLSSKLVVTHKAMKEGPMSYQGWTKKYSNATDKGTRKKIVDKEIDNDNEEVTGGGDNKDEKEKSIGDADKIQLGQFVFVDRLEDVSLVPILYGVKPVPGRHARVGNPEDITAVNSLGFCSNGAKVEVKIKKNGICSKSPMQVLKNHQEQLNKK</sequence>
<gene>
    <name evidence="3" type="ORF">KIW84_056191</name>
</gene>
<dbReference type="Proteomes" id="UP001058974">
    <property type="component" value="Chromosome 5"/>
</dbReference>